<evidence type="ECO:0000256" key="1">
    <source>
        <dbReference type="ARBA" id="ARBA00022614"/>
    </source>
</evidence>
<keyword evidence="1" id="KW-0433">Leucine-rich repeat</keyword>
<dbReference type="InterPro" id="IPR011713">
    <property type="entry name" value="Leu-rich_rpt_3"/>
</dbReference>
<dbReference type="SUPFAM" id="SSF52058">
    <property type="entry name" value="L domain-like"/>
    <property type="match status" value="1"/>
</dbReference>
<evidence type="ECO:0000313" key="4">
    <source>
        <dbReference type="EMBL" id="KAF3593132.1"/>
    </source>
</evidence>
<organism evidence="4 5">
    <name type="scientific">Brassica cretica</name>
    <name type="common">Mustard</name>
    <dbReference type="NCBI Taxonomy" id="69181"/>
    <lineage>
        <taxon>Eukaryota</taxon>
        <taxon>Viridiplantae</taxon>
        <taxon>Streptophyta</taxon>
        <taxon>Embryophyta</taxon>
        <taxon>Tracheophyta</taxon>
        <taxon>Spermatophyta</taxon>
        <taxon>Magnoliopsida</taxon>
        <taxon>eudicotyledons</taxon>
        <taxon>Gunneridae</taxon>
        <taxon>Pentapetalae</taxon>
        <taxon>rosids</taxon>
        <taxon>malvids</taxon>
        <taxon>Brassicales</taxon>
        <taxon>Brassicaceae</taxon>
        <taxon>Brassiceae</taxon>
        <taxon>Brassica</taxon>
    </lineage>
</organism>
<dbReference type="Pfam" id="PF07725">
    <property type="entry name" value="LRR_3"/>
    <property type="match status" value="1"/>
</dbReference>
<evidence type="ECO:0000259" key="3">
    <source>
        <dbReference type="Pfam" id="PF23282"/>
    </source>
</evidence>
<dbReference type="SUPFAM" id="SSF52540">
    <property type="entry name" value="P-loop containing nucleoside triphosphate hydrolases"/>
    <property type="match status" value="1"/>
</dbReference>
<protein>
    <recommendedName>
        <fullName evidence="3">Disease resistance protein Roq1-like winged-helix domain-containing protein</fullName>
    </recommendedName>
</protein>
<dbReference type="InterPro" id="IPR058192">
    <property type="entry name" value="WHD_ROQ1-like"/>
</dbReference>
<gene>
    <name evidence="4" type="ORF">DY000_02027187</name>
</gene>
<keyword evidence="5" id="KW-1185">Reference proteome</keyword>
<evidence type="ECO:0000256" key="2">
    <source>
        <dbReference type="ARBA" id="ARBA00022737"/>
    </source>
</evidence>
<dbReference type="Proteomes" id="UP000266723">
    <property type="component" value="Unassembled WGS sequence"/>
</dbReference>
<accession>A0ABQ7E7W7</accession>
<dbReference type="Gene3D" id="3.80.10.10">
    <property type="entry name" value="Ribonuclease Inhibitor"/>
    <property type="match status" value="2"/>
</dbReference>
<comment type="caution">
    <text evidence="4">The sequence shown here is derived from an EMBL/GenBank/DDBJ whole genome shotgun (WGS) entry which is preliminary data.</text>
</comment>
<dbReference type="Pfam" id="PF23282">
    <property type="entry name" value="WHD_ROQ1"/>
    <property type="match status" value="1"/>
</dbReference>
<name>A0ABQ7E7W7_BRACR</name>
<dbReference type="InterPro" id="IPR036390">
    <property type="entry name" value="WH_DNA-bd_sf"/>
</dbReference>
<dbReference type="Gene3D" id="3.40.50.300">
    <property type="entry name" value="P-loop containing nucleotide triphosphate hydrolases"/>
    <property type="match status" value="1"/>
</dbReference>
<proteinExistence type="predicted"/>
<dbReference type="InterPro" id="IPR027417">
    <property type="entry name" value="P-loop_NTPase"/>
</dbReference>
<dbReference type="InterPro" id="IPR044974">
    <property type="entry name" value="Disease_R_plants"/>
</dbReference>
<dbReference type="PANTHER" id="PTHR11017:SF355">
    <property type="entry name" value="TIR DOMAIN-CONTAINING PROTEIN"/>
    <property type="match status" value="1"/>
</dbReference>
<dbReference type="PRINTS" id="PR00364">
    <property type="entry name" value="DISEASERSIST"/>
</dbReference>
<reference evidence="4 5" key="1">
    <citation type="journal article" date="2020" name="BMC Genomics">
        <title>Intraspecific diversification of the crop wild relative Brassica cretica Lam. using demographic model selection.</title>
        <authorList>
            <person name="Kioukis A."/>
            <person name="Michalopoulou V.A."/>
            <person name="Briers L."/>
            <person name="Pirintsos S."/>
            <person name="Studholme D.J."/>
            <person name="Pavlidis P."/>
            <person name="Sarris P.F."/>
        </authorList>
    </citation>
    <scope>NUCLEOTIDE SEQUENCE [LARGE SCALE GENOMIC DNA]</scope>
    <source>
        <strain evidence="5">cv. PFS-1207/04</strain>
    </source>
</reference>
<dbReference type="EMBL" id="QGKV02000299">
    <property type="protein sequence ID" value="KAF3593132.1"/>
    <property type="molecule type" value="Genomic_DNA"/>
</dbReference>
<evidence type="ECO:0000313" key="5">
    <source>
        <dbReference type="Proteomes" id="UP000266723"/>
    </source>
</evidence>
<dbReference type="InterPro" id="IPR032675">
    <property type="entry name" value="LRR_dom_sf"/>
</dbReference>
<keyword evidence="2" id="KW-0677">Repeat</keyword>
<dbReference type="PANTHER" id="PTHR11017">
    <property type="entry name" value="LEUCINE-RICH REPEAT-CONTAINING PROTEIN"/>
    <property type="match status" value="1"/>
</dbReference>
<sequence>MIEKLALDISSALNVTPSRDFDDLVGIDSHIENLKPLLSLESSEVRMVGVWGPAGIGKTTIARALYTRLSPTFRHSAFMENIKETYRRINLDDYGSKLHMQEEELALQVTHLAGHLPLGLTVLGSYLRGFSKEEWEYAMPRLYTSLDGKIEKTLRFSYDALHSKDKSIFLHIACLFNGKNVEDVKTLLENSNLDVDHGLKALADKSLVDTHWGRIHMHSLLQKLGREIVCQQSVHDPGKRQFLVDAEEIQDVLACKSGTGTVLGISLDASKINGELSISKKAFKGMHNLQFLEIYKTWNAKSRLNLPQGLNYLPHKLKLLHWDSFPMRSLPSKFSAEFLVELRMTCSKLEKLWEGIIPLRSLRVMDLSFSRKLKEIPNLSNATNLKKFSADHCESLSAFPHVSDCIEELELSSTGIVEVPPWIENLCSLHKLCMRQCSKLTNICMNISKLENLEEVDFSDSVDGLRFKAIVSWVSGVKKRLTIRANNIEEMLPKCLPRKAYTFSLDFSGNEDIKTIPDCIKHFSQLHKLDIGECRKLTSLPQLPESLSELNAQECESLERIHGSFHNPDIFLNFANCLKLNREARELISASPSRYTILPGEEQPGMFKDQTSGDLLKVVHMIQRPFPGFLRYNYKACIRFLARSAVYDDDSGGIARVYCCIRRKCDGSVVRDESLELHIPVLVNDHLFTLGGSLILNEDNEPEVDATFSELMFEFKANIKMEIIGCQFTVLGGKRDYDTYSRWNEEVSRLQDKKIKP</sequence>
<dbReference type="SUPFAM" id="SSF46785">
    <property type="entry name" value="Winged helix' DNA-binding domain"/>
    <property type="match status" value="1"/>
</dbReference>
<feature type="domain" description="Disease resistance protein Roq1-like winged-helix" evidence="3">
    <location>
        <begin position="163"/>
        <end position="233"/>
    </location>
</feature>